<dbReference type="EMBL" id="GGEC01091847">
    <property type="protein sequence ID" value="MBX72331.1"/>
    <property type="molecule type" value="Transcribed_RNA"/>
</dbReference>
<organism evidence="1">
    <name type="scientific">Rhizophora mucronata</name>
    <name type="common">Asiatic mangrove</name>
    <dbReference type="NCBI Taxonomy" id="61149"/>
    <lineage>
        <taxon>Eukaryota</taxon>
        <taxon>Viridiplantae</taxon>
        <taxon>Streptophyta</taxon>
        <taxon>Embryophyta</taxon>
        <taxon>Tracheophyta</taxon>
        <taxon>Spermatophyta</taxon>
        <taxon>Magnoliopsida</taxon>
        <taxon>eudicotyledons</taxon>
        <taxon>Gunneridae</taxon>
        <taxon>Pentapetalae</taxon>
        <taxon>rosids</taxon>
        <taxon>fabids</taxon>
        <taxon>Malpighiales</taxon>
        <taxon>Rhizophoraceae</taxon>
        <taxon>Rhizophora</taxon>
    </lineage>
</organism>
<dbReference type="AlphaFoldDB" id="A0A2P2QZK0"/>
<accession>A0A2P2QZK0</accession>
<protein>
    <submittedName>
        <fullName evidence="1">Uncharacterized protein</fullName>
    </submittedName>
</protein>
<name>A0A2P2QZK0_RHIMU</name>
<sequence length="37" mass="4353">MIIGHLTCITTILALRLDYITKSHIHWNGYELKAQRE</sequence>
<reference evidence="1" key="1">
    <citation type="submission" date="2018-02" db="EMBL/GenBank/DDBJ databases">
        <title>Rhizophora mucronata_Transcriptome.</title>
        <authorList>
            <person name="Meera S.P."/>
            <person name="Sreeshan A."/>
            <person name="Augustine A."/>
        </authorList>
    </citation>
    <scope>NUCLEOTIDE SEQUENCE</scope>
    <source>
        <tissue evidence="1">Leaf</tissue>
    </source>
</reference>
<evidence type="ECO:0000313" key="1">
    <source>
        <dbReference type="EMBL" id="MBX72331.1"/>
    </source>
</evidence>
<proteinExistence type="predicted"/>